<dbReference type="InterPro" id="IPR043129">
    <property type="entry name" value="ATPase_NBD"/>
</dbReference>
<dbReference type="Gene3D" id="1.10.10.10">
    <property type="entry name" value="Winged helix-like DNA-binding domain superfamily/Winged helix DNA-binding domain"/>
    <property type="match status" value="1"/>
</dbReference>
<dbReference type="InterPro" id="IPR036388">
    <property type="entry name" value="WH-like_DNA-bd_sf"/>
</dbReference>
<evidence type="ECO:0000256" key="1">
    <source>
        <dbReference type="ARBA" id="ARBA00006479"/>
    </source>
</evidence>
<reference evidence="2 3" key="1">
    <citation type="submission" date="2015-03" db="EMBL/GenBank/DDBJ databases">
        <authorList>
            <person name="Hassan Y.I."/>
            <person name="Lepp D."/>
            <person name="Li X.-Z."/>
            <person name="Zhou T."/>
        </authorList>
    </citation>
    <scope>NUCLEOTIDE SEQUENCE [LARGE SCALE GENOMIC DNA]</scope>
    <source>
        <strain evidence="2 3">BD-c194</strain>
    </source>
</reference>
<dbReference type="OrthoDB" id="3806841at2"/>
<dbReference type="SUPFAM" id="SSF46785">
    <property type="entry name" value="Winged helix' DNA-binding domain"/>
    <property type="match status" value="1"/>
</dbReference>
<dbReference type="Gene3D" id="3.30.420.40">
    <property type="match status" value="2"/>
</dbReference>
<dbReference type="PANTHER" id="PTHR18964:SF149">
    <property type="entry name" value="BIFUNCTIONAL UDP-N-ACETYLGLUCOSAMINE 2-EPIMERASE_N-ACETYLMANNOSAMINE KINASE"/>
    <property type="match status" value="1"/>
</dbReference>
<name>A0A0F5FR61_9HYPH</name>
<dbReference type="CDD" id="cd00090">
    <property type="entry name" value="HTH_ARSR"/>
    <property type="match status" value="1"/>
</dbReference>
<sequence length="395" mass="41158">MGQDGAIKLSDVARATLASLLRLGETTRKDLAQDIGISFPTVTAALAELGAVGYVREVRREQGARGRATIVYGVNDAAGWVLGVDVGSTQVSFFARELGGAVLDRESVRHKGDPVAAGTLAGGLATDIITRHRRTGPLHAIAIALNQIVPRDFAGADPTPPISLTIVERFAAAAGLDPDIPVLVENNVNCAAVAEHQNGRMEGRDDAAYMQIGVGIGLGFFCDGTLIRGGQGASGELAQVPISWTAGIASPRDAIERAFGSSGLIASAQKDWPAGEAAPQSSEELFALGEAGNETASGIMQRHAVALARIAATAATVLDPSILVLGGGLSRNAMFTDMIAREFAGRNQRTTIEVSDKAGDATVEGAAILARDLALRRMLNPHYRPLLTRPTVWSA</sequence>
<gene>
    <name evidence="2" type="ORF">VE25_13700</name>
</gene>
<evidence type="ECO:0000313" key="2">
    <source>
        <dbReference type="EMBL" id="KKB11351.1"/>
    </source>
</evidence>
<evidence type="ECO:0000313" key="3">
    <source>
        <dbReference type="Proteomes" id="UP000033632"/>
    </source>
</evidence>
<proteinExistence type="inferred from homology"/>
<dbReference type="SUPFAM" id="SSF53067">
    <property type="entry name" value="Actin-like ATPase domain"/>
    <property type="match status" value="1"/>
</dbReference>
<dbReference type="InterPro" id="IPR011991">
    <property type="entry name" value="ArsR-like_HTH"/>
</dbReference>
<dbReference type="AlphaFoldDB" id="A0A0F5FR61"/>
<dbReference type="Pfam" id="PF00480">
    <property type="entry name" value="ROK"/>
    <property type="match status" value="1"/>
</dbReference>
<evidence type="ECO:0008006" key="4">
    <source>
        <dbReference type="Google" id="ProtNLM"/>
    </source>
</evidence>
<dbReference type="InterPro" id="IPR036390">
    <property type="entry name" value="WH_DNA-bd_sf"/>
</dbReference>
<dbReference type="RefSeq" id="WP_046109176.1">
    <property type="nucleotide sequence ID" value="NZ_JZEX01000119.1"/>
</dbReference>
<dbReference type="STRING" id="443610.VE25_13700"/>
<dbReference type="InterPro" id="IPR000600">
    <property type="entry name" value="ROK"/>
</dbReference>
<dbReference type="EMBL" id="JZEX01000119">
    <property type="protein sequence ID" value="KKB11351.1"/>
    <property type="molecule type" value="Genomic_DNA"/>
</dbReference>
<dbReference type="Proteomes" id="UP000033632">
    <property type="component" value="Unassembled WGS sequence"/>
</dbReference>
<keyword evidence="3" id="KW-1185">Reference proteome</keyword>
<dbReference type="PATRIC" id="fig|443610.3.peg.982"/>
<organism evidence="2 3">
    <name type="scientific">Devosia geojensis</name>
    <dbReference type="NCBI Taxonomy" id="443610"/>
    <lineage>
        <taxon>Bacteria</taxon>
        <taxon>Pseudomonadati</taxon>
        <taxon>Pseudomonadota</taxon>
        <taxon>Alphaproteobacteria</taxon>
        <taxon>Hyphomicrobiales</taxon>
        <taxon>Devosiaceae</taxon>
        <taxon>Devosia</taxon>
    </lineage>
</organism>
<dbReference type="GO" id="GO:0006355">
    <property type="term" value="P:regulation of DNA-templated transcription"/>
    <property type="evidence" value="ECO:0007669"/>
    <property type="project" value="UniProtKB-ARBA"/>
</dbReference>
<accession>A0A0F5FR61</accession>
<comment type="similarity">
    <text evidence="1">Belongs to the ROK (NagC/XylR) family.</text>
</comment>
<dbReference type="PANTHER" id="PTHR18964">
    <property type="entry name" value="ROK (REPRESSOR, ORF, KINASE) FAMILY"/>
    <property type="match status" value="1"/>
</dbReference>
<protein>
    <recommendedName>
        <fullName evidence="4">HTH marR-type domain-containing protein</fullName>
    </recommendedName>
</protein>
<comment type="caution">
    <text evidence="2">The sequence shown here is derived from an EMBL/GenBank/DDBJ whole genome shotgun (WGS) entry which is preliminary data.</text>
</comment>